<accession>A0A1M7SHM6</accession>
<gene>
    <name evidence="4" type="ORF">SAMN02745193_01721</name>
</gene>
<dbReference type="SUPFAM" id="SSF55729">
    <property type="entry name" value="Acyl-CoA N-acyltransferases (Nat)"/>
    <property type="match status" value="1"/>
</dbReference>
<keyword evidence="1 4" id="KW-0808">Transferase</keyword>
<dbReference type="Gene3D" id="3.40.630.30">
    <property type="match status" value="1"/>
</dbReference>
<dbReference type="Proteomes" id="UP000184391">
    <property type="component" value="Unassembled WGS sequence"/>
</dbReference>
<proteinExistence type="predicted"/>
<dbReference type="Pfam" id="PF00583">
    <property type="entry name" value="Acetyltransf_1"/>
    <property type="match status" value="1"/>
</dbReference>
<sequence length="172" mass="18355">MIAIAAASPKDATALKALIEAAYRGSSARRGWNHEADILDDERTGPGEIEALLADPAVTILTAREGARDNEALIGCVAVTFKDAALAYLGMLCVAPDLQSAGLGRRLLDAAEEHARGEGIAAMEMTVIDSRDALIAWYERRGYLRTGETRPFPVLRDPPVTFAVLEKPLGPA</sequence>
<evidence type="ECO:0000313" key="4">
    <source>
        <dbReference type="EMBL" id="SHN57988.1"/>
    </source>
</evidence>
<dbReference type="RefSeq" id="WP_084662548.1">
    <property type="nucleotide sequence ID" value="NZ_FRDF01000009.1"/>
</dbReference>
<evidence type="ECO:0000256" key="2">
    <source>
        <dbReference type="ARBA" id="ARBA00023315"/>
    </source>
</evidence>
<feature type="domain" description="N-acetyltransferase" evidence="3">
    <location>
        <begin position="2"/>
        <end position="170"/>
    </location>
</feature>
<protein>
    <submittedName>
        <fullName evidence="4">Acetyltransferase (GNAT) family protein</fullName>
    </submittedName>
</protein>
<evidence type="ECO:0000259" key="3">
    <source>
        <dbReference type="PROSITE" id="PS51186"/>
    </source>
</evidence>
<dbReference type="EMBL" id="FRDF01000009">
    <property type="protein sequence ID" value="SHN57988.1"/>
    <property type="molecule type" value="Genomic_DNA"/>
</dbReference>
<name>A0A1M7SHM6_9SPHN</name>
<dbReference type="PROSITE" id="PS51186">
    <property type="entry name" value="GNAT"/>
    <property type="match status" value="1"/>
</dbReference>
<dbReference type="PANTHER" id="PTHR43877">
    <property type="entry name" value="AMINOALKYLPHOSPHONATE N-ACETYLTRANSFERASE-RELATED-RELATED"/>
    <property type="match status" value="1"/>
</dbReference>
<organism evidence="4 5">
    <name type="scientific">Erythrobacter sanguineus</name>
    <dbReference type="NCBI Taxonomy" id="198312"/>
    <lineage>
        <taxon>Bacteria</taxon>
        <taxon>Pseudomonadati</taxon>
        <taxon>Pseudomonadota</taxon>
        <taxon>Alphaproteobacteria</taxon>
        <taxon>Sphingomonadales</taxon>
        <taxon>Erythrobacteraceae</taxon>
        <taxon>Erythrobacter/Porphyrobacter group</taxon>
        <taxon>Erythrobacter</taxon>
    </lineage>
</organism>
<dbReference type="InterPro" id="IPR050832">
    <property type="entry name" value="Bact_Acetyltransf"/>
</dbReference>
<dbReference type="InterPro" id="IPR016181">
    <property type="entry name" value="Acyl_CoA_acyltransferase"/>
</dbReference>
<evidence type="ECO:0000313" key="5">
    <source>
        <dbReference type="Proteomes" id="UP000184391"/>
    </source>
</evidence>
<evidence type="ECO:0000256" key="1">
    <source>
        <dbReference type="ARBA" id="ARBA00022679"/>
    </source>
</evidence>
<dbReference type="GO" id="GO:0016747">
    <property type="term" value="F:acyltransferase activity, transferring groups other than amino-acyl groups"/>
    <property type="evidence" value="ECO:0007669"/>
    <property type="project" value="InterPro"/>
</dbReference>
<dbReference type="InterPro" id="IPR000182">
    <property type="entry name" value="GNAT_dom"/>
</dbReference>
<keyword evidence="2" id="KW-0012">Acyltransferase</keyword>
<reference evidence="5" key="1">
    <citation type="submission" date="2016-12" db="EMBL/GenBank/DDBJ databases">
        <authorList>
            <person name="Varghese N."/>
            <person name="Submissions S."/>
        </authorList>
    </citation>
    <scope>NUCLEOTIDE SEQUENCE [LARGE SCALE GENOMIC DNA]</scope>
    <source>
        <strain evidence="5">DSM 11032</strain>
    </source>
</reference>
<dbReference type="CDD" id="cd04301">
    <property type="entry name" value="NAT_SF"/>
    <property type="match status" value="1"/>
</dbReference>
<dbReference type="STRING" id="198312.SAMN02745193_01721"/>
<dbReference type="AlphaFoldDB" id="A0A1M7SHM6"/>
<keyword evidence="5" id="KW-1185">Reference proteome</keyword>